<dbReference type="SUPFAM" id="SSF46785">
    <property type="entry name" value="Winged helix' DNA-binding domain"/>
    <property type="match status" value="1"/>
</dbReference>
<dbReference type="EMBL" id="BIXY01000022">
    <property type="protein sequence ID" value="GCF08347.1"/>
    <property type="molecule type" value="Genomic_DNA"/>
</dbReference>
<reference evidence="2 3" key="1">
    <citation type="submission" date="2019-01" db="EMBL/GenBank/DDBJ databases">
        <title>Draft genome sequence of Dictyobacter sp. Uno17.</title>
        <authorList>
            <person name="Wang C.M."/>
            <person name="Zheng Y."/>
            <person name="Sakai Y."/>
            <person name="Abe K."/>
            <person name="Yokota A."/>
            <person name="Yabe S."/>
        </authorList>
    </citation>
    <scope>NUCLEOTIDE SEQUENCE [LARGE SCALE GENOMIC DNA]</scope>
    <source>
        <strain evidence="2 3">Uno17</strain>
    </source>
</reference>
<evidence type="ECO:0000313" key="2">
    <source>
        <dbReference type="EMBL" id="GCF08347.1"/>
    </source>
</evidence>
<dbReference type="InterPro" id="IPR036390">
    <property type="entry name" value="WH_DNA-bd_sf"/>
</dbReference>
<protein>
    <submittedName>
        <fullName evidence="2">Transcriptional regulator</fullName>
    </submittedName>
</protein>
<sequence length="131" mass="14579">MRQLYHPTRDDIMLTGVLYALSDPIRLQIVVDLAGVLAGSAEQHFTEKSCGTFETIIAKSTFSHHCRVLREAGVVRNRPVGTYNFLSIRRDDLDARFPGLLNAILTAYQLGQTTHNASEKGTEIHAQPTIE</sequence>
<dbReference type="InterPro" id="IPR011991">
    <property type="entry name" value="ArsR-like_HTH"/>
</dbReference>
<dbReference type="Gene3D" id="1.10.10.10">
    <property type="entry name" value="Winged helix-like DNA-binding domain superfamily/Winged helix DNA-binding domain"/>
    <property type="match status" value="1"/>
</dbReference>
<dbReference type="GO" id="GO:0003700">
    <property type="term" value="F:DNA-binding transcription factor activity"/>
    <property type="evidence" value="ECO:0007669"/>
    <property type="project" value="InterPro"/>
</dbReference>
<dbReference type="CDD" id="cd00090">
    <property type="entry name" value="HTH_ARSR"/>
    <property type="match status" value="1"/>
</dbReference>
<accession>A0A5A5TAH3</accession>
<dbReference type="Proteomes" id="UP000322530">
    <property type="component" value="Unassembled WGS sequence"/>
</dbReference>
<organism evidence="2 3">
    <name type="scientific">Dictyobacter arantiisoli</name>
    <dbReference type="NCBI Taxonomy" id="2014874"/>
    <lineage>
        <taxon>Bacteria</taxon>
        <taxon>Bacillati</taxon>
        <taxon>Chloroflexota</taxon>
        <taxon>Ktedonobacteria</taxon>
        <taxon>Ktedonobacterales</taxon>
        <taxon>Dictyobacteraceae</taxon>
        <taxon>Dictyobacter</taxon>
    </lineage>
</organism>
<keyword evidence="3" id="KW-1185">Reference proteome</keyword>
<dbReference type="InterPro" id="IPR036388">
    <property type="entry name" value="WH-like_DNA-bd_sf"/>
</dbReference>
<evidence type="ECO:0000259" key="1">
    <source>
        <dbReference type="PROSITE" id="PS50987"/>
    </source>
</evidence>
<evidence type="ECO:0000313" key="3">
    <source>
        <dbReference type="Proteomes" id="UP000322530"/>
    </source>
</evidence>
<dbReference type="SMART" id="SM00418">
    <property type="entry name" value="HTH_ARSR"/>
    <property type="match status" value="1"/>
</dbReference>
<gene>
    <name evidence="2" type="ORF">KDI_19110</name>
</gene>
<dbReference type="InterPro" id="IPR001845">
    <property type="entry name" value="HTH_ArsR_DNA-bd_dom"/>
</dbReference>
<dbReference type="OrthoDB" id="9798835at2"/>
<dbReference type="AlphaFoldDB" id="A0A5A5TAH3"/>
<proteinExistence type="predicted"/>
<feature type="domain" description="HTH arsR-type" evidence="1">
    <location>
        <begin position="6"/>
        <end position="108"/>
    </location>
</feature>
<dbReference type="PROSITE" id="PS50987">
    <property type="entry name" value="HTH_ARSR_2"/>
    <property type="match status" value="1"/>
</dbReference>
<dbReference type="RefSeq" id="WP_149401339.1">
    <property type="nucleotide sequence ID" value="NZ_BIXY01000022.1"/>
</dbReference>
<comment type="caution">
    <text evidence="2">The sequence shown here is derived from an EMBL/GenBank/DDBJ whole genome shotgun (WGS) entry which is preliminary data.</text>
</comment>
<name>A0A5A5TAH3_9CHLR</name>